<protein>
    <recommendedName>
        <fullName evidence="4">Probable chorismate pyruvate-lyase</fullName>
        <shortName evidence="4">CL</shortName>
        <shortName evidence="4">CPL</shortName>
        <ecNumber evidence="4">4.1.3.40</ecNumber>
    </recommendedName>
</protein>
<accession>A0ABU4RXA8</accession>
<comment type="pathway">
    <text evidence="4">Cofactor biosynthesis; ubiquinone biosynthesis.</text>
</comment>
<keyword evidence="5" id="KW-0808">Transferase</keyword>
<evidence type="ECO:0000256" key="1">
    <source>
        <dbReference type="ARBA" id="ARBA00022490"/>
    </source>
</evidence>
<evidence type="ECO:0000256" key="4">
    <source>
        <dbReference type="HAMAP-Rule" id="MF_01632"/>
    </source>
</evidence>
<evidence type="ECO:0000313" key="5">
    <source>
        <dbReference type="EMBL" id="MDX6849526.1"/>
    </source>
</evidence>
<dbReference type="PANTHER" id="PTHR38683:SF1">
    <property type="entry name" value="CHORISMATE PYRUVATE-LYASE"/>
    <property type="match status" value="1"/>
</dbReference>
<feature type="binding site" evidence="4">
    <location>
        <position position="68"/>
    </location>
    <ligand>
        <name>substrate</name>
    </ligand>
</feature>
<dbReference type="Pfam" id="PF04345">
    <property type="entry name" value="Chor_lyase"/>
    <property type="match status" value="1"/>
</dbReference>
<keyword evidence="1 4" id="KW-0963">Cytoplasm</keyword>
<dbReference type="HAMAP" id="MF_01632">
    <property type="entry name" value="UbiC"/>
    <property type="match status" value="1"/>
</dbReference>
<comment type="similarity">
    <text evidence="4">Belongs to the UbiC family.</text>
</comment>
<evidence type="ECO:0000256" key="2">
    <source>
        <dbReference type="ARBA" id="ARBA00022688"/>
    </source>
</evidence>
<feature type="binding site" evidence="4">
    <location>
        <position position="107"/>
    </location>
    <ligand>
        <name>substrate</name>
    </ligand>
</feature>
<proteinExistence type="inferred from homology"/>
<dbReference type="InterPro" id="IPR028978">
    <property type="entry name" value="Chorismate_lyase_/UTRA_dom_sf"/>
</dbReference>
<reference evidence="5 6" key="1">
    <citation type="submission" date="2023-11" db="EMBL/GenBank/DDBJ databases">
        <title>Gilvimarinus fulvus sp. nov., isolated from the surface of Kelp.</title>
        <authorList>
            <person name="Sun Y.Y."/>
            <person name="Gong Y."/>
            <person name="Du Z.J."/>
        </authorList>
    </citation>
    <scope>NUCLEOTIDE SEQUENCE [LARGE SCALE GENOMIC DNA]</scope>
    <source>
        <strain evidence="5 6">SDUM040013</strain>
    </source>
</reference>
<gene>
    <name evidence="4" type="primary">ubiC</name>
    <name evidence="5" type="ORF">SCD92_09150</name>
</gene>
<dbReference type="RefSeq" id="WP_302724784.1">
    <property type="nucleotide sequence ID" value="NZ_JAULRU010000823.1"/>
</dbReference>
<dbReference type="GO" id="GO:0008813">
    <property type="term" value="F:chorismate lyase activity"/>
    <property type="evidence" value="ECO:0007669"/>
    <property type="project" value="UniProtKB-EC"/>
</dbReference>
<feature type="binding site" evidence="4">
    <location>
        <position position="161"/>
    </location>
    <ligand>
        <name>substrate</name>
    </ligand>
</feature>
<comment type="caution">
    <text evidence="5">The sequence shown here is derived from an EMBL/GenBank/DDBJ whole genome shotgun (WGS) entry which is preliminary data.</text>
</comment>
<sequence length="175" mass="19753">MWQPSSARWDIPKHLRPWLNDPGSLTARLNALGRAPIKVQVLRQSWGRPRLSEARTLGLRTSKTCLIREVVLYGPRQQPWVFARSLFPAASLTGALRHLRQLDSRPLGGYLFTHARLGRSKLQLALIPPTGIIPAALQGDTSLWGRRSVFTLYGKKLLVSETFLPDLEQTLQRNT</sequence>
<dbReference type="Proteomes" id="UP001273505">
    <property type="component" value="Unassembled WGS sequence"/>
</dbReference>
<comment type="catalytic activity">
    <reaction evidence="4">
        <text>chorismate = 4-hydroxybenzoate + pyruvate</text>
        <dbReference type="Rhea" id="RHEA:16505"/>
        <dbReference type="ChEBI" id="CHEBI:15361"/>
        <dbReference type="ChEBI" id="CHEBI:17879"/>
        <dbReference type="ChEBI" id="CHEBI:29748"/>
        <dbReference type="EC" id="4.1.3.40"/>
    </reaction>
</comment>
<keyword evidence="3 4" id="KW-0456">Lyase</keyword>
<dbReference type="PANTHER" id="PTHR38683">
    <property type="entry name" value="CHORISMATE PYRUVATE-LYASE"/>
    <property type="match status" value="1"/>
</dbReference>
<keyword evidence="6" id="KW-1185">Reference proteome</keyword>
<comment type="function">
    <text evidence="4">Removes the pyruvyl group from chorismate, with concomitant aromatization of the ring, to provide 4-hydroxybenzoate (4HB) for the ubiquinone pathway.</text>
</comment>
<evidence type="ECO:0000256" key="3">
    <source>
        <dbReference type="ARBA" id="ARBA00023239"/>
    </source>
</evidence>
<name>A0ABU4RXA8_9GAMM</name>
<dbReference type="EC" id="4.1.3.40" evidence="4"/>
<dbReference type="InterPro" id="IPR007440">
    <property type="entry name" value="Chorismate--pyruvate_lyase"/>
</dbReference>
<dbReference type="SUPFAM" id="SSF64288">
    <property type="entry name" value="Chorismate lyase-like"/>
    <property type="match status" value="1"/>
</dbReference>
<organism evidence="5 6">
    <name type="scientific">Gilvimarinus gilvus</name>
    <dbReference type="NCBI Taxonomy" id="3058038"/>
    <lineage>
        <taxon>Bacteria</taxon>
        <taxon>Pseudomonadati</taxon>
        <taxon>Pseudomonadota</taxon>
        <taxon>Gammaproteobacteria</taxon>
        <taxon>Cellvibrionales</taxon>
        <taxon>Cellvibrionaceae</taxon>
        <taxon>Gilvimarinus</taxon>
    </lineage>
</organism>
<dbReference type="GO" id="GO:0016740">
    <property type="term" value="F:transferase activity"/>
    <property type="evidence" value="ECO:0007669"/>
    <property type="project" value="UniProtKB-KW"/>
</dbReference>
<dbReference type="Gene3D" id="3.40.1410.10">
    <property type="entry name" value="Chorismate lyase-like"/>
    <property type="match status" value="1"/>
</dbReference>
<keyword evidence="4" id="KW-0670">Pyruvate</keyword>
<comment type="subcellular location">
    <subcellularLocation>
        <location evidence="4">Cytoplasm</location>
    </subcellularLocation>
</comment>
<evidence type="ECO:0000313" key="6">
    <source>
        <dbReference type="Proteomes" id="UP001273505"/>
    </source>
</evidence>
<comment type="caution">
    <text evidence="4">Lacks conserved residue(s) required for the propagation of feature annotation.</text>
</comment>
<dbReference type="EMBL" id="JAXAFO010000013">
    <property type="protein sequence ID" value="MDX6849526.1"/>
    <property type="molecule type" value="Genomic_DNA"/>
</dbReference>
<keyword evidence="2 4" id="KW-0831">Ubiquinone biosynthesis</keyword>